<evidence type="ECO:0000313" key="2">
    <source>
        <dbReference type="EMBL" id="CAF3974700.1"/>
    </source>
</evidence>
<feature type="region of interest" description="Disordered" evidence="1">
    <location>
        <begin position="1"/>
        <end position="24"/>
    </location>
</feature>
<gene>
    <name evidence="3" type="ORF">BYL167_LOCUS19100</name>
    <name evidence="2" type="ORF">SMN809_LOCUS10519</name>
</gene>
<feature type="compositionally biased region" description="Low complexity" evidence="1">
    <location>
        <begin position="14"/>
        <end position="24"/>
    </location>
</feature>
<evidence type="ECO:0000256" key="1">
    <source>
        <dbReference type="SAM" id="MobiDB-lite"/>
    </source>
</evidence>
<protein>
    <submittedName>
        <fullName evidence="2">Uncharacterized protein</fullName>
    </submittedName>
</protein>
<evidence type="ECO:0000313" key="4">
    <source>
        <dbReference type="Proteomes" id="UP000676336"/>
    </source>
</evidence>
<dbReference type="AlphaFoldDB" id="A0A8S2N3Q6"/>
<evidence type="ECO:0000313" key="3">
    <source>
        <dbReference type="EMBL" id="CAF4100708.1"/>
    </source>
</evidence>
<comment type="caution">
    <text evidence="2">The sequence shown here is derived from an EMBL/GenBank/DDBJ whole genome shotgun (WGS) entry which is preliminary data.</text>
</comment>
<dbReference type="Proteomes" id="UP000676336">
    <property type="component" value="Unassembled WGS sequence"/>
</dbReference>
<dbReference type="EMBL" id="CAJOBI010003605">
    <property type="protein sequence ID" value="CAF3974700.1"/>
    <property type="molecule type" value="Genomic_DNA"/>
</dbReference>
<feature type="non-terminal residue" evidence="2">
    <location>
        <position position="1"/>
    </location>
</feature>
<reference evidence="2" key="1">
    <citation type="submission" date="2021-02" db="EMBL/GenBank/DDBJ databases">
        <authorList>
            <person name="Nowell W R."/>
        </authorList>
    </citation>
    <scope>NUCLEOTIDE SEQUENCE</scope>
</reference>
<dbReference type="EMBL" id="CAJOBH010008016">
    <property type="protein sequence ID" value="CAF4100708.1"/>
    <property type="molecule type" value="Genomic_DNA"/>
</dbReference>
<accession>A0A8S2N3Q6</accession>
<sequence length="73" mass="7939">RSTRGSPSRRPAKLTLPSSNSTSTPINAWGAGHTLIIVTLCPFCSNRKLTPPAVLPTVPVSDIYPYFYAFDEC</sequence>
<proteinExistence type="predicted"/>
<organism evidence="2 4">
    <name type="scientific">Rotaria magnacalcarata</name>
    <dbReference type="NCBI Taxonomy" id="392030"/>
    <lineage>
        <taxon>Eukaryota</taxon>
        <taxon>Metazoa</taxon>
        <taxon>Spiralia</taxon>
        <taxon>Gnathifera</taxon>
        <taxon>Rotifera</taxon>
        <taxon>Eurotatoria</taxon>
        <taxon>Bdelloidea</taxon>
        <taxon>Philodinida</taxon>
        <taxon>Philodinidae</taxon>
        <taxon>Rotaria</taxon>
    </lineage>
</organism>
<dbReference type="Proteomes" id="UP000681967">
    <property type="component" value="Unassembled WGS sequence"/>
</dbReference>
<name>A0A8S2N3Q6_9BILA</name>